<protein>
    <submittedName>
        <fullName evidence="7">MBL fold hydrolase</fullName>
    </submittedName>
</protein>
<dbReference type="AlphaFoldDB" id="A0A4Y3QXI8"/>
<dbReference type="GO" id="GO:0046872">
    <property type="term" value="F:metal ion binding"/>
    <property type="evidence" value="ECO:0007669"/>
    <property type="project" value="UniProtKB-KW"/>
</dbReference>
<dbReference type="InterPro" id="IPR001279">
    <property type="entry name" value="Metallo-B-lactamas"/>
</dbReference>
<dbReference type="EMBL" id="BJMM01000008">
    <property type="protein sequence ID" value="GEB49679.1"/>
    <property type="molecule type" value="Genomic_DNA"/>
</dbReference>
<dbReference type="PANTHER" id="PTHR42978">
    <property type="entry name" value="QUORUM-QUENCHING LACTONASE YTNP-RELATED-RELATED"/>
    <property type="match status" value="1"/>
</dbReference>
<evidence type="ECO:0000259" key="6">
    <source>
        <dbReference type="SMART" id="SM00849"/>
    </source>
</evidence>
<evidence type="ECO:0000256" key="3">
    <source>
        <dbReference type="ARBA" id="ARBA00022801"/>
    </source>
</evidence>
<evidence type="ECO:0000313" key="7">
    <source>
        <dbReference type="EMBL" id="GEB49679.1"/>
    </source>
</evidence>
<gene>
    <name evidence="7" type="ORF">SCA03_22300</name>
</gene>
<accession>A0A4Y3QXI8</accession>
<dbReference type="OrthoDB" id="5177904at2"/>
<feature type="region of interest" description="Disordered" evidence="5">
    <location>
        <begin position="290"/>
        <end position="311"/>
    </location>
</feature>
<keyword evidence="2" id="KW-0479">Metal-binding</keyword>
<dbReference type="GO" id="GO:0016787">
    <property type="term" value="F:hydrolase activity"/>
    <property type="evidence" value="ECO:0007669"/>
    <property type="project" value="UniProtKB-KW"/>
</dbReference>
<keyword evidence="8" id="KW-1185">Reference proteome</keyword>
<evidence type="ECO:0000256" key="1">
    <source>
        <dbReference type="ARBA" id="ARBA00007749"/>
    </source>
</evidence>
<keyword evidence="4" id="KW-0862">Zinc</keyword>
<dbReference type="Pfam" id="PF00753">
    <property type="entry name" value="Lactamase_B"/>
    <property type="match status" value="1"/>
</dbReference>
<dbReference type="PANTHER" id="PTHR42978:SF6">
    <property type="entry name" value="QUORUM-QUENCHING LACTONASE YTNP-RELATED"/>
    <property type="match status" value="1"/>
</dbReference>
<dbReference type="SUPFAM" id="SSF56281">
    <property type="entry name" value="Metallo-hydrolase/oxidoreductase"/>
    <property type="match status" value="1"/>
</dbReference>
<organism evidence="7 8">
    <name type="scientific">Streptomyces cacaoi</name>
    <dbReference type="NCBI Taxonomy" id="1898"/>
    <lineage>
        <taxon>Bacteria</taxon>
        <taxon>Bacillati</taxon>
        <taxon>Actinomycetota</taxon>
        <taxon>Actinomycetes</taxon>
        <taxon>Kitasatosporales</taxon>
        <taxon>Streptomycetaceae</taxon>
        <taxon>Streptomyces</taxon>
    </lineage>
</organism>
<evidence type="ECO:0000256" key="2">
    <source>
        <dbReference type="ARBA" id="ARBA00022723"/>
    </source>
</evidence>
<keyword evidence="3 7" id="KW-0378">Hydrolase</keyword>
<dbReference type="RefSeq" id="WP_086815281.1">
    <property type="nucleotide sequence ID" value="NZ_BJMM01000008.1"/>
</dbReference>
<name>A0A4Y3QXI8_STRCI</name>
<sequence>MRDTGSEDRLRRPARIRSVRVGELRVSYVPDGAVKMVPRSLFPTTSDGTWERNGQYLDASGWLTISAGGLLIEHGERAMLVDAGYGPFPEPVSMEEHGMASMYGGSLLESLAALGRRPHEIEAVAITHLHVEHLGWAAHPEPGSADPAFGHAQYLVSAREWEDRRTTFGVTEQVADALAPRVRVVADGDEVFPGVRAVALPGHTAGQMGYEVTSGDARLLAFADVLHSPVQVAHPDWAIVGEPAADASAALRRQVLARLADEDIVGFGIHFADVPFGRVRRDGDTFAWAPLDQEPQAEGPYAPSGNAADGA</sequence>
<dbReference type="Proteomes" id="UP000319210">
    <property type="component" value="Unassembled WGS sequence"/>
</dbReference>
<reference evidence="7 8" key="1">
    <citation type="submission" date="2019-06" db="EMBL/GenBank/DDBJ databases">
        <title>Whole genome shotgun sequence of Streptomyces cacaoi subsp. cacaoi NBRC 12748.</title>
        <authorList>
            <person name="Hosoyama A."/>
            <person name="Uohara A."/>
            <person name="Ohji S."/>
            <person name="Ichikawa N."/>
        </authorList>
    </citation>
    <scope>NUCLEOTIDE SEQUENCE [LARGE SCALE GENOMIC DNA]</scope>
    <source>
        <strain evidence="7 8">NBRC 12748</strain>
    </source>
</reference>
<dbReference type="InterPro" id="IPR051013">
    <property type="entry name" value="MBL_superfamily_lactonases"/>
</dbReference>
<dbReference type="SMART" id="SM00849">
    <property type="entry name" value="Lactamase_B"/>
    <property type="match status" value="1"/>
</dbReference>
<dbReference type="Gene3D" id="3.60.15.10">
    <property type="entry name" value="Ribonuclease Z/Hydroxyacylglutathione hydrolase-like"/>
    <property type="match status" value="1"/>
</dbReference>
<evidence type="ECO:0000313" key="8">
    <source>
        <dbReference type="Proteomes" id="UP000319210"/>
    </source>
</evidence>
<proteinExistence type="inferred from homology"/>
<evidence type="ECO:0000256" key="5">
    <source>
        <dbReference type="SAM" id="MobiDB-lite"/>
    </source>
</evidence>
<comment type="similarity">
    <text evidence="1">Belongs to the metallo-beta-lactamase superfamily.</text>
</comment>
<feature type="domain" description="Metallo-beta-lactamase" evidence="6">
    <location>
        <begin position="66"/>
        <end position="269"/>
    </location>
</feature>
<comment type="caution">
    <text evidence="7">The sequence shown here is derived from an EMBL/GenBank/DDBJ whole genome shotgun (WGS) entry which is preliminary data.</text>
</comment>
<dbReference type="InterPro" id="IPR036866">
    <property type="entry name" value="RibonucZ/Hydroxyglut_hydro"/>
</dbReference>
<evidence type="ECO:0000256" key="4">
    <source>
        <dbReference type="ARBA" id="ARBA00022833"/>
    </source>
</evidence>